<dbReference type="RefSeq" id="WP_147513588.1">
    <property type="nucleotide sequence ID" value="NZ_JAJEQM010000019.1"/>
</dbReference>
<protein>
    <recommendedName>
        <fullName evidence="7 8">Peptidyl-tRNA hydrolase</fullName>
        <shortName evidence="8">Pth</shortName>
        <ecNumber evidence="1 8">3.1.1.29</ecNumber>
    </recommendedName>
</protein>
<feature type="active site" description="Proton acceptor" evidence="8">
    <location>
        <position position="19"/>
    </location>
</feature>
<feature type="binding site" evidence="8">
    <location>
        <position position="112"/>
    </location>
    <ligand>
        <name>tRNA</name>
        <dbReference type="ChEBI" id="CHEBI:17843"/>
    </ligand>
</feature>
<comment type="function">
    <text evidence="8">Catalyzes the release of premature peptidyl moieties from peptidyl-tRNA molecules trapped in stalled 50S ribosomal subunits, and thus maintains levels of free tRNAs and 50S ribosomes.</text>
</comment>
<comment type="similarity">
    <text evidence="5 8 10">Belongs to the PTH family.</text>
</comment>
<reference evidence="11 12" key="1">
    <citation type="submission" date="2021-10" db="EMBL/GenBank/DDBJ databases">
        <title>Anaerobic single-cell dispensing facilitates the cultivation of human gut bacteria.</title>
        <authorList>
            <person name="Afrizal A."/>
        </authorList>
    </citation>
    <scope>NUCLEOTIDE SEQUENCE [LARGE SCALE GENOMIC DNA]</scope>
    <source>
        <strain evidence="11 12">CLA-AA-H232</strain>
    </source>
</reference>
<evidence type="ECO:0000256" key="3">
    <source>
        <dbReference type="ARBA" id="ARBA00022801"/>
    </source>
</evidence>
<evidence type="ECO:0000256" key="5">
    <source>
        <dbReference type="ARBA" id="ARBA00038063"/>
    </source>
</evidence>
<keyword evidence="8" id="KW-0963">Cytoplasm</keyword>
<comment type="caution">
    <text evidence="11">The sequence shown here is derived from an EMBL/GenBank/DDBJ whole genome shotgun (WGS) entry which is preliminary data.</text>
</comment>
<dbReference type="AlphaFoldDB" id="A0AAE3E0W1"/>
<evidence type="ECO:0000256" key="4">
    <source>
        <dbReference type="ARBA" id="ARBA00022884"/>
    </source>
</evidence>
<dbReference type="Pfam" id="PF01195">
    <property type="entry name" value="Pept_tRNA_hydro"/>
    <property type="match status" value="1"/>
</dbReference>
<dbReference type="GO" id="GO:0000049">
    <property type="term" value="F:tRNA binding"/>
    <property type="evidence" value="ECO:0007669"/>
    <property type="project" value="UniProtKB-UniRule"/>
</dbReference>
<dbReference type="Gene3D" id="3.40.50.1470">
    <property type="entry name" value="Peptidyl-tRNA hydrolase"/>
    <property type="match status" value="1"/>
</dbReference>
<dbReference type="HAMAP" id="MF_00083">
    <property type="entry name" value="Pept_tRNA_hydro_bact"/>
    <property type="match status" value="1"/>
</dbReference>
<dbReference type="PROSITE" id="PS01195">
    <property type="entry name" value="PEPT_TRNA_HYDROL_1"/>
    <property type="match status" value="1"/>
</dbReference>
<dbReference type="PROSITE" id="PS01196">
    <property type="entry name" value="PEPT_TRNA_HYDROL_2"/>
    <property type="match status" value="1"/>
</dbReference>
<dbReference type="InterPro" id="IPR001328">
    <property type="entry name" value="Pept_tRNA_hydro"/>
</dbReference>
<dbReference type="CDD" id="cd00462">
    <property type="entry name" value="PTH"/>
    <property type="match status" value="1"/>
</dbReference>
<comment type="subunit">
    <text evidence="8">Monomer.</text>
</comment>
<name>A0AAE3E0W1_9FIRM</name>
<evidence type="ECO:0000256" key="10">
    <source>
        <dbReference type="RuleBase" id="RU004320"/>
    </source>
</evidence>
<dbReference type="InterPro" id="IPR036416">
    <property type="entry name" value="Pept_tRNA_hydro_sf"/>
</dbReference>
<dbReference type="NCBIfam" id="TIGR00447">
    <property type="entry name" value="pth"/>
    <property type="match status" value="1"/>
</dbReference>
<organism evidence="11 12">
    <name type="scientific">Hominilimicola fabiformis</name>
    <dbReference type="NCBI Taxonomy" id="2885356"/>
    <lineage>
        <taxon>Bacteria</taxon>
        <taxon>Bacillati</taxon>
        <taxon>Bacillota</taxon>
        <taxon>Clostridia</taxon>
        <taxon>Eubacteriales</taxon>
        <taxon>Oscillospiraceae</taxon>
        <taxon>Hominilimicola</taxon>
    </lineage>
</organism>
<comment type="function">
    <text evidence="8">Hydrolyzes ribosome-free peptidyl-tRNAs (with 1 or more amino acids incorporated), which drop off the ribosome during protein synthesis, or as a result of ribosome stalling.</text>
</comment>
<dbReference type="EMBL" id="JAJEQM010000019">
    <property type="protein sequence ID" value="MCC2211549.1"/>
    <property type="molecule type" value="Genomic_DNA"/>
</dbReference>
<gene>
    <name evidence="8 11" type="primary">pth</name>
    <name evidence="11" type="ORF">LKE05_12245</name>
</gene>
<dbReference type="SUPFAM" id="SSF53178">
    <property type="entry name" value="Peptidyl-tRNA hydrolase-like"/>
    <property type="match status" value="1"/>
</dbReference>
<feature type="site" description="Discriminates between blocked and unblocked aminoacyl-tRNA" evidence="8">
    <location>
        <position position="9"/>
    </location>
</feature>
<dbReference type="GO" id="GO:0004045">
    <property type="term" value="F:peptidyl-tRNA hydrolase activity"/>
    <property type="evidence" value="ECO:0007669"/>
    <property type="project" value="UniProtKB-UniRule"/>
</dbReference>
<keyword evidence="2 8" id="KW-0820">tRNA-binding</keyword>
<evidence type="ECO:0000256" key="7">
    <source>
        <dbReference type="ARBA" id="ARBA00050038"/>
    </source>
</evidence>
<dbReference type="EC" id="3.1.1.29" evidence="1 8"/>
<comment type="subcellular location">
    <subcellularLocation>
        <location evidence="8">Cytoplasm</location>
    </subcellularLocation>
</comment>
<sequence>MYLIVGLGNPGKQYDMTRHNIGFHTIDYIADKYGAKLTKLKFKAVYGEATISGEKVYLVKPQTYMNLSGDSVGEMAQFYKIPPENIIVINDDISLDVGRIRVRPKGSAGGHNGLKSIIYRLNSDTFPRVKMGVGAPKHEDYDLADFVLGRFTKEEIPVMEDAIVKAEKAVAEIIKNGVQSAMNKYNGK</sequence>
<evidence type="ECO:0000313" key="11">
    <source>
        <dbReference type="EMBL" id="MCC2211549.1"/>
    </source>
</evidence>
<dbReference type="GO" id="GO:0006515">
    <property type="term" value="P:protein quality control for misfolded or incompletely synthesized proteins"/>
    <property type="evidence" value="ECO:0007669"/>
    <property type="project" value="UniProtKB-UniRule"/>
</dbReference>
<feature type="binding site" evidence="8">
    <location>
        <position position="14"/>
    </location>
    <ligand>
        <name>tRNA</name>
        <dbReference type="ChEBI" id="CHEBI:17843"/>
    </ligand>
</feature>
<evidence type="ECO:0000256" key="2">
    <source>
        <dbReference type="ARBA" id="ARBA00022555"/>
    </source>
</evidence>
<feature type="site" description="Stabilizes the basic form of H active site to accept a proton" evidence="8">
    <location>
        <position position="91"/>
    </location>
</feature>
<evidence type="ECO:0000256" key="1">
    <source>
        <dbReference type="ARBA" id="ARBA00013260"/>
    </source>
</evidence>
<dbReference type="PANTHER" id="PTHR17224">
    <property type="entry name" value="PEPTIDYL-TRNA HYDROLASE"/>
    <property type="match status" value="1"/>
</dbReference>
<evidence type="ECO:0000313" key="12">
    <source>
        <dbReference type="Proteomes" id="UP001198242"/>
    </source>
</evidence>
<comment type="catalytic activity">
    <reaction evidence="6 8 9">
        <text>an N-acyl-L-alpha-aminoacyl-tRNA + H2O = an N-acyl-L-amino acid + a tRNA + H(+)</text>
        <dbReference type="Rhea" id="RHEA:54448"/>
        <dbReference type="Rhea" id="RHEA-COMP:10123"/>
        <dbReference type="Rhea" id="RHEA-COMP:13883"/>
        <dbReference type="ChEBI" id="CHEBI:15377"/>
        <dbReference type="ChEBI" id="CHEBI:15378"/>
        <dbReference type="ChEBI" id="CHEBI:59874"/>
        <dbReference type="ChEBI" id="CHEBI:78442"/>
        <dbReference type="ChEBI" id="CHEBI:138191"/>
        <dbReference type="EC" id="3.1.1.29"/>
    </reaction>
</comment>
<keyword evidence="12" id="KW-1185">Reference proteome</keyword>
<dbReference type="FunFam" id="3.40.50.1470:FF:000001">
    <property type="entry name" value="Peptidyl-tRNA hydrolase"/>
    <property type="match status" value="1"/>
</dbReference>
<dbReference type="GO" id="GO:0005737">
    <property type="term" value="C:cytoplasm"/>
    <property type="evidence" value="ECO:0007669"/>
    <property type="project" value="UniProtKB-SubCell"/>
</dbReference>
<accession>A0AAE3E0W1</accession>
<keyword evidence="3 8" id="KW-0378">Hydrolase</keyword>
<dbReference type="Proteomes" id="UP001198242">
    <property type="component" value="Unassembled WGS sequence"/>
</dbReference>
<dbReference type="GO" id="GO:0072344">
    <property type="term" value="P:rescue of stalled ribosome"/>
    <property type="evidence" value="ECO:0007669"/>
    <property type="project" value="UniProtKB-UniRule"/>
</dbReference>
<feature type="binding site" evidence="8">
    <location>
        <position position="66"/>
    </location>
    <ligand>
        <name>tRNA</name>
        <dbReference type="ChEBI" id="CHEBI:17843"/>
    </ligand>
</feature>
<feature type="binding site" evidence="8">
    <location>
        <position position="64"/>
    </location>
    <ligand>
        <name>tRNA</name>
        <dbReference type="ChEBI" id="CHEBI:17843"/>
    </ligand>
</feature>
<proteinExistence type="inferred from homology"/>
<evidence type="ECO:0000256" key="6">
    <source>
        <dbReference type="ARBA" id="ARBA00048707"/>
    </source>
</evidence>
<evidence type="ECO:0000256" key="8">
    <source>
        <dbReference type="HAMAP-Rule" id="MF_00083"/>
    </source>
</evidence>
<dbReference type="InterPro" id="IPR018171">
    <property type="entry name" value="Pept_tRNA_hydro_CS"/>
</dbReference>
<evidence type="ECO:0000256" key="9">
    <source>
        <dbReference type="RuleBase" id="RU000673"/>
    </source>
</evidence>
<keyword evidence="4 8" id="KW-0694">RNA-binding</keyword>
<dbReference type="PANTHER" id="PTHR17224:SF1">
    <property type="entry name" value="PEPTIDYL-TRNA HYDROLASE"/>
    <property type="match status" value="1"/>
</dbReference>